<organism evidence="2 3">
    <name type="scientific">Phascolarctos cinereus</name>
    <name type="common">Koala</name>
    <dbReference type="NCBI Taxonomy" id="38626"/>
    <lineage>
        <taxon>Eukaryota</taxon>
        <taxon>Metazoa</taxon>
        <taxon>Chordata</taxon>
        <taxon>Craniata</taxon>
        <taxon>Vertebrata</taxon>
        <taxon>Euteleostomi</taxon>
        <taxon>Mammalia</taxon>
        <taxon>Metatheria</taxon>
        <taxon>Diprotodontia</taxon>
        <taxon>Phascolarctidae</taxon>
        <taxon>Phascolarctos</taxon>
    </lineage>
</organism>
<dbReference type="InParanoid" id="A0A6P5LZH4"/>
<dbReference type="GeneID" id="110222954"/>
<evidence type="ECO:0000256" key="1">
    <source>
        <dbReference type="SAM" id="MobiDB-lite"/>
    </source>
</evidence>
<evidence type="ECO:0000313" key="3">
    <source>
        <dbReference type="RefSeq" id="XP_020863927.1"/>
    </source>
</evidence>
<name>A0A6P5LZH4_PHACI</name>
<accession>A0A6P5LZH4</accession>
<protein>
    <submittedName>
        <fullName evidence="3">Bcl-2-binding component 3-like</fullName>
    </submittedName>
</protein>
<dbReference type="RefSeq" id="XP_020863927.1">
    <property type="nucleotide sequence ID" value="XM_021008268.1"/>
</dbReference>
<feature type="region of interest" description="Disordered" evidence="1">
    <location>
        <begin position="1"/>
        <end position="86"/>
    </location>
</feature>
<proteinExistence type="predicted"/>
<keyword evidence="2" id="KW-1185">Reference proteome</keyword>
<dbReference type="KEGG" id="pcw:110222954"/>
<feature type="region of interest" description="Disordered" evidence="1">
    <location>
        <begin position="136"/>
        <end position="165"/>
    </location>
</feature>
<dbReference type="AlphaFoldDB" id="A0A6P5LZH4"/>
<evidence type="ECO:0000313" key="2">
    <source>
        <dbReference type="Proteomes" id="UP000515140"/>
    </source>
</evidence>
<feature type="compositionally biased region" description="Gly residues" evidence="1">
    <location>
        <begin position="136"/>
        <end position="149"/>
    </location>
</feature>
<feature type="compositionally biased region" description="Basic residues" evidence="1">
    <location>
        <begin position="8"/>
        <end position="21"/>
    </location>
</feature>
<sequence length="226" mass="23847">MRPGPHGRCPKPLRHPRRRRPVCPQLRRCQGELPRRPRPRPRTAPVPGRPMEGRLPRGPAPLARSSPIGRPFLRRRPPPPRVNRRCWGGASRLPSDGASAPGDTCAVRAEVGCGGWLLERRDLAGAEVGSVRSGLGEVGGGTRAHGGTSGLLRGEAPGTPRPGTREKKAEALAGAAAVCESSGAVRGLAALCGAEGRPCVKEGSSQFPVAQGLPRGRWRTCPLTVL</sequence>
<reference evidence="3" key="1">
    <citation type="submission" date="2025-08" db="UniProtKB">
        <authorList>
            <consortium name="RefSeq"/>
        </authorList>
    </citation>
    <scope>IDENTIFICATION</scope>
    <source>
        <tissue evidence="3">Spleen</tissue>
    </source>
</reference>
<dbReference type="Proteomes" id="UP000515140">
    <property type="component" value="Unplaced"/>
</dbReference>
<gene>
    <name evidence="3" type="primary">LOC110222954</name>
</gene>
<feature type="compositionally biased region" description="Basic residues" evidence="1">
    <location>
        <begin position="72"/>
        <end position="84"/>
    </location>
</feature>